<dbReference type="InterPro" id="IPR002293">
    <property type="entry name" value="AA/rel_permease1"/>
</dbReference>
<dbReference type="PANTHER" id="PTHR42770">
    <property type="entry name" value="AMINO ACID TRANSPORTER-RELATED"/>
    <property type="match status" value="1"/>
</dbReference>
<keyword evidence="5 6" id="KW-0472">Membrane</keyword>
<gene>
    <name evidence="7" type="ORF">METZ01_LOCUS18741</name>
</gene>
<keyword evidence="3 6" id="KW-0812">Transmembrane</keyword>
<reference evidence="7" key="1">
    <citation type="submission" date="2018-05" db="EMBL/GenBank/DDBJ databases">
        <authorList>
            <person name="Lanie J.A."/>
            <person name="Ng W.-L."/>
            <person name="Kazmierczak K.M."/>
            <person name="Andrzejewski T.M."/>
            <person name="Davidsen T.M."/>
            <person name="Wayne K.J."/>
            <person name="Tettelin H."/>
            <person name="Glass J.I."/>
            <person name="Rusch D."/>
            <person name="Podicherti R."/>
            <person name="Tsui H.-C.T."/>
            <person name="Winkler M.E."/>
        </authorList>
    </citation>
    <scope>NUCLEOTIDE SEQUENCE</scope>
</reference>
<feature type="transmembrane region" description="Helical" evidence="6">
    <location>
        <begin position="407"/>
        <end position="426"/>
    </location>
</feature>
<dbReference type="GO" id="GO:0005886">
    <property type="term" value="C:plasma membrane"/>
    <property type="evidence" value="ECO:0007669"/>
    <property type="project" value="UniProtKB-SubCell"/>
</dbReference>
<comment type="subcellular location">
    <subcellularLocation>
        <location evidence="1">Cell membrane</location>
        <topology evidence="1">Multi-pass membrane protein</topology>
    </subcellularLocation>
</comment>
<dbReference type="GO" id="GO:0022857">
    <property type="term" value="F:transmembrane transporter activity"/>
    <property type="evidence" value="ECO:0007669"/>
    <property type="project" value="InterPro"/>
</dbReference>
<keyword evidence="4 6" id="KW-1133">Transmembrane helix</keyword>
<proteinExistence type="predicted"/>
<dbReference type="PANTHER" id="PTHR42770:SF18">
    <property type="entry name" value="ARGININE_AGMATINE ANTIPORTER"/>
    <property type="match status" value="1"/>
</dbReference>
<dbReference type="Pfam" id="PF13520">
    <property type="entry name" value="AA_permease_2"/>
    <property type="match status" value="1"/>
</dbReference>
<feature type="transmembrane region" description="Helical" evidence="6">
    <location>
        <begin position="188"/>
        <end position="205"/>
    </location>
</feature>
<evidence type="ECO:0000256" key="5">
    <source>
        <dbReference type="ARBA" id="ARBA00023136"/>
    </source>
</evidence>
<evidence type="ECO:0000256" key="4">
    <source>
        <dbReference type="ARBA" id="ARBA00022989"/>
    </source>
</evidence>
<evidence type="ECO:0000313" key="7">
    <source>
        <dbReference type="EMBL" id="SUZ65887.1"/>
    </source>
</evidence>
<evidence type="ECO:0008006" key="8">
    <source>
        <dbReference type="Google" id="ProtNLM"/>
    </source>
</evidence>
<feature type="transmembrane region" description="Helical" evidence="6">
    <location>
        <begin position="122"/>
        <end position="142"/>
    </location>
</feature>
<feature type="transmembrane region" description="Helical" evidence="6">
    <location>
        <begin position="275"/>
        <end position="303"/>
    </location>
</feature>
<feature type="transmembrane region" description="Helical" evidence="6">
    <location>
        <begin position="347"/>
        <end position="369"/>
    </location>
</feature>
<feature type="transmembrane region" description="Helical" evidence="6">
    <location>
        <begin position="324"/>
        <end position="341"/>
    </location>
</feature>
<feature type="transmembrane region" description="Helical" evidence="6">
    <location>
        <begin position="381"/>
        <end position="401"/>
    </location>
</feature>
<feature type="transmembrane region" description="Helical" evidence="6">
    <location>
        <begin position="7"/>
        <end position="29"/>
    </location>
</feature>
<protein>
    <recommendedName>
        <fullName evidence="8">Amino acid permease/ SLC12A domain-containing protein</fullName>
    </recommendedName>
</protein>
<dbReference type="InterPro" id="IPR050367">
    <property type="entry name" value="APC_superfamily"/>
</dbReference>
<evidence type="ECO:0000256" key="6">
    <source>
        <dbReference type="SAM" id="Phobius"/>
    </source>
</evidence>
<feature type="transmembrane region" description="Helical" evidence="6">
    <location>
        <begin position="154"/>
        <end position="172"/>
    </location>
</feature>
<evidence type="ECO:0000256" key="3">
    <source>
        <dbReference type="ARBA" id="ARBA00022692"/>
    </source>
</evidence>
<dbReference type="PIRSF" id="PIRSF006060">
    <property type="entry name" value="AA_transporter"/>
    <property type="match status" value="1"/>
</dbReference>
<dbReference type="Gene3D" id="1.20.1740.10">
    <property type="entry name" value="Amino acid/polyamine transporter I"/>
    <property type="match status" value="1"/>
</dbReference>
<dbReference type="AlphaFoldDB" id="A0A381PI86"/>
<evidence type="ECO:0000256" key="2">
    <source>
        <dbReference type="ARBA" id="ARBA00022475"/>
    </source>
</evidence>
<sequence>MSIGRKALGFWSATSMVAGNMIGSGIFLLPAALATFGGISIIGWIFSAVGSILLALVFAGLARQIRGSGGPYLYTQAGFGDAPGFFVAWGYWISIIATNAAIAIALVSYLSAFWPTIASQGLLSTGVTLIFVWSLVIVNVRGVRLAGRVQLTTTVLKILPLIAVAAFGLFSIEPSNFQPFNLSNQSDFSALTATASLTMWAFLGMESANIPAAEVENATRTVPRAAVAGTCIAALVYIPGTVAVMGLISPEELVQSNAPFAEAAATLWGPWGYNLIGLGAIVSCFGALNGWTLCLGQIPMAAAKDKLFPRVFAKKSKYGTPAKGLVISSVLVSLLVLMNASESLVDQFTFVILLATLAALLPYLLCALARIFIAARSHQSLSTLEFSVCILAAIFSIWAITGTGFETIFWGSILFIAGLPIYVWIIRRSRDS</sequence>
<keyword evidence="2" id="KW-1003">Cell membrane</keyword>
<feature type="transmembrane region" description="Helical" evidence="6">
    <location>
        <begin position="41"/>
        <end position="62"/>
    </location>
</feature>
<feature type="transmembrane region" description="Helical" evidence="6">
    <location>
        <begin position="226"/>
        <end position="248"/>
    </location>
</feature>
<feature type="transmembrane region" description="Helical" evidence="6">
    <location>
        <begin position="83"/>
        <end position="110"/>
    </location>
</feature>
<dbReference type="EMBL" id="UINC01000971">
    <property type="protein sequence ID" value="SUZ65887.1"/>
    <property type="molecule type" value="Genomic_DNA"/>
</dbReference>
<evidence type="ECO:0000256" key="1">
    <source>
        <dbReference type="ARBA" id="ARBA00004651"/>
    </source>
</evidence>
<name>A0A381PI86_9ZZZZ</name>
<accession>A0A381PI86</accession>
<organism evidence="7">
    <name type="scientific">marine metagenome</name>
    <dbReference type="NCBI Taxonomy" id="408172"/>
    <lineage>
        <taxon>unclassified sequences</taxon>
        <taxon>metagenomes</taxon>
        <taxon>ecological metagenomes</taxon>
    </lineage>
</organism>